<dbReference type="Proteomes" id="UP000217758">
    <property type="component" value="Chromosome"/>
</dbReference>
<reference evidence="2 3" key="1">
    <citation type="journal article" date="2016" name="Microbiol. Immunol.">
        <title>Complete genome sequence of Streptococcus troglodytae TKU31 isolated from the oral cavity of a chimpanzee (Pan troglodytes).</title>
        <authorList>
            <person name="Okamoto M."/>
            <person name="Naito M."/>
            <person name="Miyanohara M."/>
            <person name="Imai S."/>
            <person name="Nomura Y."/>
            <person name="Saito W."/>
            <person name="Momoi Y."/>
            <person name="Takada K."/>
            <person name="Miyabe-Nishiwaki T."/>
            <person name="Tomonaga M."/>
            <person name="Hanada N."/>
        </authorList>
    </citation>
    <scope>NUCLEOTIDE SEQUENCE [LARGE SCALE GENOMIC DNA]</scope>
    <source>
        <strain evidence="3">TKU 31</strain>
    </source>
</reference>
<dbReference type="InterPro" id="IPR016181">
    <property type="entry name" value="Acyl_CoA_acyltransferase"/>
</dbReference>
<sequence>MPVNQYQQEVGKTLEHFAVGQMPDVKLLEGRYCSVEHIDTRKHLNDIIDFYWKNAVPSDWTYMFDQPFETAEAVQERLQDYEKSKNPYFFAIRDKETDKVLGTFSLMRIDPKNRVLEMGRVIYAPALQKTSAATEAQYLVMNYVFEDLGYRRYEWKCDHLNQSSGNAAKRLGFTYEGTFRNHVVYKGRTRNTDWFSVIDQDWPTLKKRFENWLSPKNFDDNGQQIKALKDC</sequence>
<dbReference type="KEGG" id="strg:SRT_12950"/>
<dbReference type="PROSITE" id="PS51186">
    <property type="entry name" value="GNAT"/>
    <property type="match status" value="1"/>
</dbReference>
<dbReference type="SUPFAM" id="SSF55729">
    <property type="entry name" value="Acyl-CoA N-acyltransferases (Nat)"/>
    <property type="match status" value="1"/>
</dbReference>
<name>A0A1L7LK69_9STRE</name>
<keyword evidence="2" id="KW-0808">Transferase</keyword>
<feature type="domain" description="N-acetyltransferase" evidence="1">
    <location>
        <begin position="50"/>
        <end position="191"/>
    </location>
</feature>
<dbReference type="FunFam" id="3.40.630.30:FF:000047">
    <property type="entry name" value="Acetyltransferase, GNAT family"/>
    <property type="match status" value="1"/>
</dbReference>
<dbReference type="PANTHER" id="PTHR43441:SF2">
    <property type="entry name" value="FAMILY ACETYLTRANSFERASE, PUTATIVE (AFU_ORTHOLOGUE AFUA_7G00850)-RELATED"/>
    <property type="match status" value="1"/>
</dbReference>
<dbReference type="Gene3D" id="3.40.630.30">
    <property type="match status" value="1"/>
</dbReference>
<evidence type="ECO:0000313" key="2">
    <source>
        <dbReference type="EMBL" id="BAQ24556.1"/>
    </source>
</evidence>
<dbReference type="PANTHER" id="PTHR43441">
    <property type="entry name" value="RIBOSOMAL-PROTEIN-SERINE ACETYLTRANSFERASE"/>
    <property type="match status" value="1"/>
</dbReference>
<gene>
    <name evidence="2" type="ORF">SRT_12950</name>
</gene>
<organism evidence="2 3">
    <name type="scientific">Streptococcus troglodytae</name>
    <dbReference type="NCBI Taxonomy" id="1111760"/>
    <lineage>
        <taxon>Bacteria</taxon>
        <taxon>Bacillati</taxon>
        <taxon>Bacillota</taxon>
        <taxon>Bacilli</taxon>
        <taxon>Lactobacillales</taxon>
        <taxon>Streptococcaceae</taxon>
        <taxon>Streptococcus</taxon>
    </lineage>
</organism>
<dbReference type="GO" id="GO:0008999">
    <property type="term" value="F:protein-N-terminal-alanine acetyltransferase activity"/>
    <property type="evidence" value="ECO:0007669"/>
    <property type="project" value="TreeGrafter"/>
</dbReference>
<dbReference type="AlphaFoldDB" id="A0A1L7LK69"/>
<proteinExistence type="predicted"/>
<dbReference type="InterPro" id="IPR051908">
    <property type="entry name" value="Ribosomal_N-acetyltransferase"/>
</dbReference>
<protein>
    <submittedName>
        <fullName evidence="2">Acetyltransferase</fullName>
    </submittedName>
</protein>
<keyword evidence="3" id="KW-1185">Reference proteome</keyword>
<evidence type="ECO:0000313" key="3">
    <source>
        <dbReference type="Proteomes" id="UP000217758"/>
    </source>
</evidence>
<accession>A0A1L7LK69</accession>
<evidence type="ECO:0000259" key="1">
    <source>
        <dbReference type="PROSITE" id="PS51186"/>
    </source>
</evidence>
<dbReference type="GO" id="GO:1990189">
    <property type="term" value="F:protein N-terminal-serine acetyltransferase activity"/>
    <property type="evidence" value="ECO:0007669"/>
    <property type="project" value="TreeGrafter"/>
</dbReference>
<dbReference type="RefSeq" id="WP_128833455.1">
    <property type="nucleotide sequence ID" value="NZ_AP014612.1"/>
</dbReference>
<dbReference type="InterPro" id="IPR000182">
    <property type="entry name" value="GNAT_dom"/>
</dbReference>
<dbReference type="Pfam" id="PF13302">
    <property type="entry name" value="Acetyltransf_3"/>
    <property type="match status" value="1"/>
</dbReference>
<dbReference type="EMBL" id="AP014612">
    <property type="protein sequence ID" value="BAQ24556.1"/>
    <property type="molecule type" value="Genomic_DNA"/>
</dbReference>